<evidence type="ECO:0000259" key="1">
    <source>
        <dbReference type="Pfam" id="PF00550"/>
    </source>
</evidence>
<gene>
    <name evidence="2" type="ORF">J3U88_30285</name>
</gene>
<dbReference type="InterPro" id="IPR009081">
    <property type="entry name" value="PP-bd_ACP"/>
</dbReference>
<accession>A0A8J7QRB9</accession>
<protein>
    <recommendedName>
        <fullName evidence="1">Carrier domain-containing protein</fullName>
    </recommendedName>
</protein>
<reference evidence="2" key="1">
    <citation type="submission" date="2021-03" db="EMBL/GenBank/DDBJ databases">
        <authorList>
            <person name="Wang G."/>
        </authorList>
    </citation>
    <scope>NUCLEOTIDE SEQUENCE</scope>
    <source>
        <strain evidence="2">KCTC 12899</strain>
    </source>
</reference>
<dbReference type="SUPFAM" id="SSF47336">
    <property type="entry name" value="ACP-like"/>
    <property type="match status" value="1"/>
</dbReference>
<dbReference type="EMBL" id="JAFREP010000043">
    <property type="protein sequence ID" value="MBO1322795.1"/>
    <property type="molecule type" value="Genomic_DNA"/>
</dbReference>
<feature type="domain" description="Carrier" evidence="1">
    <location>
        <begin position="11"/>
        <end position="63"/>
    </location>
</feature>
<evidence type="ECO:0000313" key="3">
    <source>
        <dbReference type="Proteomes" id="UP000664417"/>
    </source>
</evidence>
<evidence type="ECO:0000313" key="2">
    <source>
        <dbReference type="EMBL" id="MBO1322795.1"/>
    </source>
</evidence>
<dbReference type="InterPro" id="IPR036736">
    <property type="entry name" value="ACP-like_sf"/>
</dbReference>
<organism evidence="2 3">
    <name type="scientific">Acanthopleuribacter pedis</name>
    <dbReference type="NCBI Taxonomy" id="442870"/>
    <lineage>
        <taxon>Bacteria</taxon>
        <taxon>Pseudomonadati</taxon>
        <taxon>Acidobacteriota</taxon>
        <taxon>Holophagae</taxon>
        <taxon>Acanthopleuribacterales</taxon>
        <taxon>Acanthopleuribacteraceae</taxon>
        <taxon>Acanthopleuribacter</taxon>
    </lineage>
</organism>
<keyword evidence="3" id="KW-1185">Reference proteome</keyword>
<name>A0A8J7QRB9_9BACT</name>
<sequence>MLQTKDSILDTIANLIREVIGEDWVDEINITQHTSFNGELELESIEFVALAEKLQNHFGDDINFVGWLSEKELEDIIALTVGDVAEFIQSCQ</sequence>
<proteinExistence type="predicted"/>
<dbReference type="Proteomes" id="UP000664417">
    <property type="component" value="Unassembled WGS sequence"/>
</dbReference>
<dbReference type="AlphaFoldDB" id="A0A8J7QRB9"/>
<dbReference type="RefSeq" id="WP_207862766.1">
    <property type="nucleotide sequence ID" value="NZ_JAFREP010000043.1"/>
</dbReference>
<comment type="caution">
    <text evidence="2">The sequence shown here is derived from an EMBL/GenBank/DDBJ whole genome shotgun (WGS) entry which is preliminary data.</text>
</comment>
<dbReference type="Gene3D" id="1.10.1200.10">
    <property type="entry name" value="ACP-like"/>
    <property type="match status" value="1"/>
</dbReference>
<dbReference type="Pfam" id="PF00550">
    <property type="entry name" value="PP-binding"/>
    <property type="match status" value="1"/>
</dbReference>